<dbReference type="OrthoDB" id="286712at2"/>
<evidence type="ECO:0000256" key="1">
    <source>
        <dbReference type="SAM" id="SignalP"/>
    </source>
</evidence>
<evidence type="ECO:0000313" key="2">
    <source>
        <dbReference type="EMBL" id="QDV08663.1"/>
    </source>
</evidence>
<dbReference type="SUPFAM" id="SSF52833">
    <property type="entry name" value="Thioredoxin-like"/>
    <property type="match status" value="1"/>
</dbReference>
<organism evidence="2 3">
    <name type="scientific">Saltatorellus ferox</name>
    <dbReference type="NCBI Taxonomy" id="2528018"/>
    <lineage>
        <taxon>Bacteria</taxon>
        <taxon>Pseudomonadati</taxon>
        <taxon>Planctomycetota</taxon>
        <taxon>Planctomycetia</taxon>
        <taxon>Planctomycetia incertae sedis</taxon>
        <taxon>Saltatorellus</taxon>
    </lineage>
</organism>
<accession>A0A518EX55</accession>
<dbReference type="RefSeq" id="WP_145201729.1">
    <property type="nucleotide sequence ID" value="NZ_CP036434.1"/>
</dbReference>
<sequence precursor="true">MWIPATAALLLLGGAAASPRPAPPAFQAVTSSEADLEAAFIALEDEYTEAYNAWRTAYSEANAAYRAAAAENPDLAFEAPERVEPSFFPRFDRLAAAGVGKAQLWCLANYSSLAAGSEEAAEQKRDFARRVMGLLMNPDANHAALPRIISSTSSSRPDSLLSIEEGRAMLTLIETTASSEAARSASAYALAGMPAPEGVDEETAAGQKLAAMRALAERYPETREAKRAGGFVFQQENLQIGMIAPDIIGKDVDGHDMKLSDFRGKVTVIDFWGFW</sequence>
<feature type="signal peptide" evidence="1">
    <location>
        <begin position="1"/>
        <end position="17"/>
    </location>
</feature>
<dbReference type="EMBL" id="CP036434">
    <property type="protein sequence ID" value="QDV08663.1"/>
    <property type="molecule type" value="Genomic_DNA"/>
</dbReference>
<evidence type="ECO:0000313" key="3">
    <source>
        <dbReference type="Proteomes" id="UP000320390"/>
    </source>
</evidence>
<feature type="chain" id="PRO_5022134704" evidence="1">
    <location>
        <begin position="18"/>
        <end position="275"/>
    </location>
</feature>
<dbReference type="Gene3D" id="3.40.30.10">
    <property type="entry name" value="Glutaredoxin"/>
    <property type="match status" value="1"/>
</dbReference>
<protein>
    <submittedName>
        <fullName evidence="2">Thiol-disulfide oxidoreductase</fullName>
    </submittedName>
</protein>
<dbReference type="AlphaFoldDB" id="A0A518EX55"/>
<reference evidence="2 3" key="1">
    <citation type="submission" date="2019-02" db="EMBL/GenBank/DDBJ databases">
        <title>Deep-cultivation of Planctomycetes and their phenomic and genomic characterization uncovers novel biology.</title>
        <authorList>
            <person name="Wiegand S."/>
            <person name="Jogler M."/>
            <person name="Boedeker C."/>
            <person name="Pinto D."/>
            <person name="Vollmers J."/>
            <person name="Rivas-Marin E."/>
            <person name="Kohn T."/>
            <person name="Peeters S.H."/>
            <person name="Heuer A."/>
            <person name="Rast P."/>
            <person name="Oberbeckmann S."/>
            <person name="Bunk B."/>
            <person name="Jeske O."/>
            <person name="Meyerdierks A."/>
            <person name="Storesund J.E."/>
            <person name="Kallscheuer N."/>
            <person name="Luecker S."/>
            <person name="Lage O.M."/>
            <person name="Pohl T."/>
            <person name="Merkel B.J."/>
            <person name="Hornburger P."/>
            <person name="Mueller R.-W."/>
            <person name="Bruemmer F."/>
            <person name="Labrenz M."/>
            <person name="Spormann A.M."/>
            <person name="Op den Camp H."/>
            <person name="Overmann J."/>
            <person name="Amann R."/>
            <person name="Jetten M.S.M."/>
            <person name="Mascher T."/>
            <person name="Medema M.H."/>
            <person name="Devos D.P."/>
            <person name="Kaster A.-K."/>
            <person name="Ovreas L."/>
            <person name="Rohde M."/>
            <person name="Galperin M.Y."/>
            <person name="Jogler C."/>
        </authorList>
    </citation>
    <scope>NUCLEOTIDE SEQUENCE [LARGE SCALE GENOMIC DNA]</scope>
    <source>
        <strain evidence="2 3">Poly30</strain>
    </source>
</reference>
<keyword evidence="1" id="KW-0732">Signal</keyword>
<name>A0A518EX55_9BACT</name>
<dbReference type="InterPro" id="IPR036249">
    <property type="entry name" value="Thioredoxin-like_sf"/>
</dbReference>
<dbReference type="Proteomes" id="UP000320390">
    <property type="component" value="Chromosome"/>
</dbReference>
<keyword evidence="3" id="KW-1185">Reference proteome</keyword>
<proteinExistence type="predicted"/>
<gene>
    <name evidence="2" type="ORF">Poly30_42160</name>
</gene>